<dbReference type="Proteomes" id="UP000476064">
    <property type="component" value="Chromosome"/>
</dbReference>
<evidence type="ECO:0000313" key="3">
    <source>
        <dbReference type="Proteomes" id="UP000476064"/>
    </source>
</evidence>
<gene>
    <name evidence="2" type="ORF">GXP70_05660</name>
</gene>
<keyword evidence="3" id="KW-1185">Reference proteome</keyword>
<dbReference type="RefSeq" id="WP_162355557.1">
    <property type="nucleotide sequence ID" value="NZ_CP048209.1"/>
</dbReference>
<proteinExistence type="predicted"/>
<sequence>MLSLPAADEFGGHFGTYIALVADRDVLGQLEENRRDTTALFAALTDEQANFRYAPDKWSLKELLGHLADTERVMSYRMLRIARGDTTPLPGFDQDSYIANADFSGVSMPQLLADYEAVRAATLSLTRSIAPEAWLRKGTASNATMSARAFAYVIAGHELHHLNIVRDRYLRA</sequence>
<dbReference type="InterPro" id="IPR034660">
    <property type="entry name" value="DinB/YfiT-like"/>
</dbReference>
<evidence type="ECO:0000259" key="1">
    <source>
        <dbReference type="Pfam" id="PF12867"/>
    </source>
</evidence>
<dbReference type="AlphaFoldDB" id="A0A6C0FVJ9"/>
<dbReference type="KEGG" id="plyc:GXP70_05660"/>
<feature type="domain" description="DinB-like" evidence="1">
    <location>
        <begin position="29"/>
        <end position="164"/>
    </location>
</feature>
<accession>A0A6C0FVJ9</accession>
<dbReference type="EMBL" id="CP048209">
    <property type="protein sequence ID" value="QHT59491.1"/>
    <property type="molecule type" value="Genomic_DNA"/>
</dbReference>
<dbReference type="Pfam" id="PF12867">
    <property type="entry name" value="DinB_2"/>
    <property type="match status" value="1"/>
</dbReference>
<name>A0A6C0FVJ9_9BACL</name>
<dbReference type="SUPFAM" id="SSF109854">
    <property type="entry name" value="DinB/YfiT-like putative metalloenzymes"/>
    <property type="match status" value="1"/>
</dbReference>
<dbReference type="Gene3D" id="1.20.120.450">
    <property type="entry name" value="dinb family like domain"/>
    <property type="match status" value="1"/>
</dbReference>
<organism evidence="2 3">
    <name type="scientific">Paenibacillus lycopersici</name>
    <dbReference type="NCBI Taxonomy" id="2704462"/>
    <lineage>
        <taxon>Bacteria</taxon>
        <taxon>Bacillati</taxon>
        <taxon>Bacillota</taxon>
        <taxon>Bacilli</taxon>
        <taxon>Bacillales</taxon>
        <taxon>Paenibacillaceae</taxon>
        <taxon>Paenibacillus</taxon>
    </lineage>
</organism>
<protein>
    <submittedName>
        <fullName evidence="2">DinB family protein</fullName>
    </submittedName>
</protein>
<evidence type="ECO:0000313" key="2">
    <source>
        <dbReference type="EMBL" id="QHT59491.1"/>
    </source>
</evidence>
<dbReference type="InterPro" id="IPR024775">
    <property type="entry name" value="DinB-like"/>
</dbReference>
<reference evidence="2 3" key="1">
    <citation type="submission" date="2020-01" db="EMBL/GenBank/DDBJ databases">
        <title>Paenibacillus sp. nov., isolated from tomato rhizosphere.</title>
        <authorList>
            <person name="Weon H.-Y."/>
            <person name="Lee S.A."/>
        </authorList>
    </citation>
    <scope>NUCLEOTIDE SEQUENCE [LARGE SCALE GENOMIC DNA]</scope>
    <source>
        <strain evidence="2 3">12200R-189</strain>
    </source>
</reference>